<evidence type="ECO:0000313" key="2">
    <source>
        <dbReference type="EMBL" id="ANN71109.1"/>
    </source>
</evidence>
<reference evidence="2 3" key="1">
    <citation type="submission" date="2016-06" db="EMBL/GenBank/DDBJ databases">
        <title>Complete genome sequences of Bordetella bronchialis and Bordetella flabilis.</title>
        <authorList>
            <person name="LiPuma J.J."/>
            <person name="Spilker T."/>
        </authorList>
    </citation>
    <scope>NUCLEOTIDE SEQUENCE [LARGE SCALE GENOMIC DNA]</scope>
    <source>
        <strain evidence="2 3">AU17976</strain>
    </source>
</reference>
<dbReference type="AlphaFoldDB" id="A0A193FVP8"/>
<evidence type="ECO:0000313" key="3">
    <source>
        <dbReference type="Proteomes" id="UP000092213"/>
    </source>
</evidence>
<organism evidence="2 3">
    <name type="scientific">Bordetella bronchialis</name>
    <dbReference type="NCBI Taxonomy" id="463025"/>
    <lineage>
        <taxon>Bacteria</taxon>
        <taxon>Pseudomonadati</taxon>
        <taxon>Pseudomonadota</taxon>
        <taxon>Betaproteobacteria</taxon>
        <taxon>Burkholderiales</taxon>
        <taxon>Alcaligenaceae</taxon>
        <taxon>Bordetella</taxon>
    </lineage>
</organism>
<feature type="region of interest" description="Disordered" evidence="1">
    <location>
        <begin position="1"/>
        <end position="39"/>
    </location>
</feature>
<evidence type="ECO:0000256" key="1">
    <source>
        <dbReference type="SAM" id="MobiDB-lite"/>
    </source>
</evidence>
<dbReference type="STRING" id="463025.BAU08_06950"/>
<dbReference type="Pfam" id="PF06073">
    <property type="entry name" value="DUF934"/>
    <property type="match status" value="1"/>
</dbReference>
<dbReference type="EMBL" id="CP016171">
    <property type="protein sequence ID" value="ANN71109.1"/>
    <property type="molecule type" value="Genomic_DNA"/>
</dbReference>
<name>A0A193FVP8_9BORD</name>
<accession>A0A193FVP8</accession>
<protein>
    <recommendedName>
        <fullName evidence="4">Oxidoreductase</fullName>
    </recommendedName>
</protein>
<sequence>MPDQTSPDNLIRYGRLQADTSRRYEATEADDASTTPPDEPDWIVPLSTWLKARDSLRARRHPVGILLEPDADPGDLLENGGRTIDPKGIAYLAVNFPMYTDGRGYSIAQILRTHHGWQGELRALGDVLIDTIHYQARCGFDSFLVKPGHDPVKALHALKTFSHHYQQGYARPPEPELATAQA</sequence>
<gene>
    <name evidence="2" type="ORF">BAU08_06950</name>
</gene>
<proteinExistence type="predicted"/>
<dbReference type="RefSeq" id="WP_066668697.1">
    <property type="nucleotide sequence ID" value="NZ_CP016171.1"/>
</dbReference>
<dbReference type="PIRSF" id="PIRSF030820">
    <property type="entry name" value="UCP030820"/>
    <property type="match status" value="1"/>
</dbReference>
<evidence type="ECO:0008006" key="4">
    <source>
        <dbReference type="Google" id="ProtNLM"/>
    </source>
</evidence>
<dbReference type="Proteomes" id="UP000092213">
    <property type="component" value="Chromosome"/>
</dbReference>
<dbReference type="InterPro" id="IPR008318">
    <property type="entry name" value="UCP030820"/>
</dbReference>